<dbReference type="SUPFAM" id="SSF53822">
    <property type="entry name" value="Periplasmic binding protein-like I"/>
    <property type="match status" value="1"/>
</dbReference>
<dbReference type="EMBL" id="CP002868">
    <property type="protein sequence ID" value="AEJ18207.1"/>
    <property type="molecule type" value="Genomic_DNA"/>
</dbReference>
<feature type="signal peptide" evidence="4">
    <location>
        <begin position="1"/>
        <end position="20"/>
    </location>
</feature>
<dbReference type="InterPro" id="IPR025997">
    <property type="entry name" value="SBP_2_dom"/>
</dbReference>
<sequence>MKKIVSFLLILGLAGSMAFASGSQQQAASGGKAPLIGLAMPETHVERWQKDGAALKADAEAKGYRAEVTYADADQSKQNQQIQDMLTKGAKLLVIGSVNEGVVSAVSDAAKEKVIVIAYDRLITGTADYDYYITFDNFKVGQFQGKALETALNLPAGSKDKPKYITLFAGSPTDNNAKVFFDGAMDVLKKYVDSGVLKIVGPAPLSSSDTANFTRITTENWRADVAKARMENLLNNDAKNVVLDGVLAPNDTLARAIIEACASDAKYAGGKLPVVTGQDGEVASIKAIKEGKQYMTVFKDTRNLAKAAIELADALLKGQTPNIPGARLDTTSYNTGKKVVKSYLLEPVVVTKDNYKQIMIDSGYYKASDIE</sequence>
<keyword evidence="3 4" id="KW-0732">Signal</keyword>
<dbReference type="PANTHER" id="PTHR30036:SF1">
    <property type="entry name" value="D-XYLOSE-BINDING PERIPLASMIC PROTEIN"/>
    <property type="match status" value="1"/>
</dbReference>
<evidence type="ECO:0000313" key="7">
    <source>
        <dbReference type="Proteomes" id="UP000000503"/>
    </source>
</evidence>
<evidence type="ECO:0000256" key="4">
    <source>
        <dbReference type="SAM" id="SignalP"/>
    </source>
</evidence>
<reference evidence="7" key="1">
    <citation type="journal article" date="2013" name="Stand. Genomic Sci.">
        <title>Genome sequence of the thermophilic fresh-water bacterium Spirochaeta caldaria type strain (H1(T)), reclassification of Spirochaeta caldaria, Spirochaeta stenostrepta, and Spirochaeta zuelzerae in the genus Treponema as Treponema caldaria comb. nov., Treponema stenostrepta comb. nov., and Treponema zuelzerae comb. nov., and emendation of the genus Treponema.</title>
        <authorList>
            <person name="Abt B."/>
            <person name="Goker M."/>
            <person name="Scheuner C."/>
            <person name="Han C."/>
            <person name="Lu M."/>
            <person name="Misra M."/>
            <person name="Lapidus A."/>
            <person name="Nolan M."/>
            <person name="Lucas S."/>
            <person name="Hammon N."/>
            <person name="Deshpande S."/>
            <person name="Cheng J.F."/>
            <person name="Tapia R."/>
            <person name="Goodwin L.A."/>
            <person name="Pitluck S."/>
            <person name="Liolios K."/>
            <person name="Pagani I."/>
            <person name="Ivanova N."/>
            <person name="Mavromatis K."/>
            <person name="Mikhailova N."/>
            <person name="Huntemann M."/>
            <person name="Pati A."/>
            <person name="Chen A."/>
            <person name="Palaniappan K."/>
            <person name="Land M."/>
            <person name="Hauser L."/>
            <person name="Jeffries C.D."/>
            <person name="Rohde M."/>
            <person name="Spring S."/>
            <person name="Gronow S."/>
            <person name="Detter J.C."/>
            <person name="Bristow J."/>
            <person name="Eisen J.A."/>
            <person name="Markowitz V."/>
            <person name="Hugenholtz P."/>
            <person name="Kyrpides N.C."/>
            <person name="Woyke T."/>
            <person name="Klenk H.P."/>
        </authorList>
    </citation>
    <scope>NUCLEOTIDE SEQUENCE</scope>
    <source>
        <strain evidence="7">ATCC 51460 / DSM 7334 / H1</strain>
    </source>
</reference>
<dbReference type="PANTHER" id="PTHR30036">
    <property type="entry name" value="D-XYLOSE-BINDING PERIPLASMIC PROTEIN"/>
    <property type="match status" value="1"/>
</dbReference>
<keyword evidence="7" id="KW-1185">Reference proteome</keyword>
<comment type="subcellular location">
    <subcellularLocation>
        <location evidence="1">Cell envelope</location>
    </subcellularLocation>
</comment>
<dbReference type="Proteomes" id="UP000000503">
    <property type="component" value="Chromosome"/>
</dbReference>
<evidence type="ECO:0000256" key="2">
    <source>
        <dbReference type="ARBA" id="ARBA00007639"/>
    </source>
</evidence>
<protein>
    <submittedName>
        <fullName evidence="6">ABC transporter</fullName>
    </submittedName>
</protein>
<dbReference type="InterPro" id="IPR028082">
    <property type="entry name" value="Peripla_BP_I"/>
</dbReference>
<feature type="domain" description="Periplasmic binding protein" evidence="5">
    <location>
        <begin position="36"/>
        <end position="319"/>
    </location>
</feature>
<evidence type="ECO:0000313" key="6">
    <source>
        <dbReference type="EMBL" id="AEJ18207.1"/>
    </source>
</evidence>
<dbReference type="eggNOG" id="COG4213">
    <property type="taxonomic scope" value="Bacteria"/>
</dbReference>
<accession>F8EWP4</accession>
<evidence type="ECO:0000256" key="1">
    <source>
        <dbReference type="ARBA" id="ARBA00004196"/>
    </source>
</evidence>
<organism evidence="6 7">
    <name type="scientific">Gracilinema caldarium (strain ATCC 51460 / DSM 7334 / H1)</name>
    <name type="common">Treponema caldarium</name>
    <dbReference type="NCBI Taxonomy" id="744872"/>
    <lineage>
        <taxon>Bacteria</taxon>
        <taxon>Pseudomonadati</taxon>
        <taxon>Spirochaetota</taxon>
        <taxon>Spirochaetia</taxon>
        <taxon>Spirochaetales</taxon>
        <taxon>Breznakiellaceae</taxon>
        <taxon>Gracilinema</taxon>
    </lineage>
</organism>
<gene>
    <name evidence="6" type="ordered locus">Spica_0035</name>
</gene>
<evidence type="ECO:0000259" key="5">
    <source>
        <dbReference type="Pfam" id="PF13407"/>
    </source>
</evidence>
<dbReference type="GO" id="GO:0030246">
    <property type="term" value="F:carbohydrate binding"/>
    <property type="evidence" value="ECO:0007669"/>
    <property type="project" value="TreeGrafter"/>
</dbReference>
<dbReference type="STRING" id="744872.Spica_0035"/>
<name>F8EWP4_GRAC1</name>
<dbReference type="HOGENOM" id="CLU_037628_13_1_12"/>
<dbReference type="KEGG" id="scd:Spica_0035"/>
<feature type="chain" id="PRO_5003369814" evidence="4">
    <location>
        <begin position="21"/>
        <end position="371"/>
    </location>
</feature>
<dbReference type="OrthoDB" id="9769193at2"/>
<dbReference type="AlphaFoldDB" id="F8EWP4"/>
<dbReference type="InterPro" id="IPR050555">
    <property type="entry name" value="Bact_Solute-Bind_Prot2"/>
</dbReference>
<evidence type="ECO:0000256" key="3">
    <source>
        <dbReference type="ARBA" id="ARBA00022729"/>
    </source>
</evidence>
<comment type="similarity">
    <text evidence="2">Belongs to the bacterial solute-binding protein 2 family.</text>
</comment>
<dbReference type="Pfam" id="PF13407">
    <property type="entry name" value="Peripla_BP_4"/>
    <property type="match status" value="1"/>
</dbReference>
<dbReference type="CDD" id="cd19994">
    <property type="entry name" value="PBP1_ChvE"/>
    <property type="match status" value="1"/>
</dbReference>
<dbReference type="Gene3D" id="3.40.50.2300">
    <property type="match status" value="2"/>
</dbReference>
<dbReference type="RefSeq" id="WP_013967520.1">
    <property type="nucleotide sequence ID" value="NC_015732.1"/>
</dbReference>
<proteinExistence type="inferred from homology"/>
<dbReference type="GO" id="GO:0030288">
    <property type="term" value="C:outer membrane-bounded periplasmic space"/>
    <property type="evidence" value="ECO:0007669"/>
    <property type="project" value="TreeGrafter"/>
</dbReference>